<dbReference type="PANTHER" id="PTHR10039:SF16">
    <property type="entry name" value="GPI INOSITOL-DEACYLASE"/>
    <property type="match status" value="1"/>
</dbReference>
<dbReference type="InterPro" id="IPR054471">
    <property type="entry name" value="GPIID_WHD"/>
</dbReference>
<protein>
    <recommendedName>
        <fullName evidence="4">C2H2-type domain-containing protein</fullName>
    </recommendedName>
</protein>
<feature type="region of interest" description="Disordered" evidence="3">
    <location>
        <begin position="2159"/>
        <end position="2201"/>
    </location>
</feature>
<keyword evidence="1" id="KW-0677">Repeat</keyword>
<dbReference type="SMART" id="SM00355">
    <property type="entry name" value="ZnF_C2H2"/>
    <property type="match status" value="3"/>
</dbReference>
<keyword evidence="2" id="KW-0863">Zinc-finger</keyword>
<feature type="region of interest" description="Disordered" evidence="3">
    <location>
        <begin position="1846"/>
        <end position="1874"/>
    </location>
</feature>
<feature type="region of interest" description="Disordered" evidence="3">
    <location>
        <begin position="1"/>
        <end position="46"/>
    </location>
</feature>
<dbReference type="InterPro" id="IPR027417">
    <property type="entry name" value="P-loop_NTPase"/>
</dbReference>
<dbReference type="Gene3D" id="3.30.160.60">
    <property type="entry name" value="Classic Zinc Finger"/>
    <property type="match status" value="1"/>
</dbReference>
<evidence type="ECO:0000256" key="3">
    <source>
        <dbReference type="SAM" id="MobiDB-lite"/>
    </source>
</evidence>
<evidence type="ECO:0000313" key="6">
    <source>
        <dbReference type="Proteomes" id="UP001430848"/>
    </source>
</evidence>
<evidence type="ECO:0000313" key="5">
    <source>
        <dbReference type="EMBL" id="KAK7713116.1"/>
    </source>
</evidence>
<feature type="domain" description="C2H2-type" evidence="4">
    <location>
        <begin position="2202"/>
        <end position="2225"/>
    </location>
</feature>
<dbReference type="PROSITE" id="PS50157">
    <property type="entry name" value="ZINC_FINGER_C2H2_2"/>
    <property type="match status" value="1"/>
</dbReference>
<dbReference type="Pfam" id="PF00096">
    <property type="entry name" value="zf-C2H2"/>
    <property type="match status" value="1"/>
</dbReference>
<keyword evidence="2" id="KW-0862">Zinc</keyword>
<evidence type="ECO:0000256" key="2">
    <source>
        <dbReference type="PROSITE-ProRule" id="PRU00042"/>
    </source>
</evidence>
<gene>
    <name evidence="5" type="ORF">SLS63_012146</name>
</gene>
<keyword evidence="2" id="KW-0479">Metal-binding</keyword>
<dbReference type="SUPFAM" id="SSF52540">
    <property type="entry name" value="P-loop containing nucleoside triphosphate hydrolases"/>
    <property type="match status" value="1"/>
</dbReference>
<keyword evidence="6" id="KW-1185">Reference proteome</keyword>
<dbReference type="Pfam" id="PF24883">
    <property type="entry name" value="NPHP3_N"/>
    <property type="match status" value="1"/>
</dbReference>
<feature type="compositionally biased region" description="Basic and acidic residues" evidence="3">
    <location>
        <begin position="8"/>
        <end position="22"/>
    </location>
</feature>
<dbReference type="InterPro" id="IPR029058">
    <property type="entry name" value="AB_hydrolase_fold"/>
</dbReference>
<dbReference type="PROSITE" id="PS00028">
    <property type="entry name" value="ZINC_FINGER_C2H2_1"/>
    <property type="match status" value="1"/>
</dbReference>
<dbReference type="InterPro" id="IPR013087">
    <property type="entry name" value="Znf_C2H2_type"/>
</dbReference>
<dbReference type="Pfam" id="PF22939">
    <property type="entry name" value="WHD_GPIID"/>
    <property type="match status" value="1"/>
</dbReference>
<sequence length="2299" mass="255063">MWKRLKSRKTEPKAVEAEDGRGRSPQPKIVVDCDDQPSRSAACSDFGDPLNMNDRFPSLRRKASVQSNISDVYGNLMPSSSSAVARQRSQDRRSDPLGFTVLYTPEPGQRTVDIVFIHGLGGTSVRTWCRNRDPSYLWPKHWLPDETDMSTARILTFGYHAHFSSKKEQTSLTLNDFANDLLFRMKYDEETEERLGQVPIVFVAHSMGGLVFKKAFIHGSMNDEYKDIVSKVKAVLFLSTPHRGTDLADILNKILSSSVFGHSPKDYVNELTKKSPTIDELNEQFRHHAAKLQIFSFYETLTTTVGPLKTLILEKHSSVLGYQHETPQPLVANHHDVCKFSSPEDPNYQSVKGALRSIVNKVRCSNEHNCEDERDLSVLRKWLGAGSRPHDDLADTSSNRKPGTCEGLMRAPEFGKWLDSELRCPQLLWTHAPPGSGKTYQTSFVIDTLLERNAKCVYWFFEYRDARKRSLKNMLRSMAFQIATHDPTYRKALLDMQRTGTQVVNGDAHAIWRNVLGSKLSKCQSRIYLVIDALDEADSARTLLELLAGLGNVQMSIQILIMSRPLSGIRNSMLRLHKKAPNVVFNEMALTDNLDDIRLAVTDEMDDFPGEEEFKQDIIKEVVSRSEGNFLWASLVLKRILQCHRQEDVKRVLHSTPDGMDQLYERMVEAIASLDLEEDRNLSKIFLSWAMYSVTPVSTEELKGVYSAELSSLIDLRHTVGQLCGEFATLDGQDRIVLVHQTAREYLKGTTALPFSLAATEVNEELLSQCLTLLCDPALKGQMRQGKAPQFLAYAAASWHIHMERASVESERVLQMLVKFFHDSAPLTWIQYLATNDQLPMLVAVSASLQSFVRRRRKADSIKPPTMHRIPELALLEGWAVDLVKMTGKFGNHLVDDPEAIYKYIPSLSPQNSVLYRKYADKSTSRISVTGLSGAEWDDCLARVTNGSDPSLHVAVSAQHLAVANDSPNGTIRLWSNVIFQEVYTFSPGEPICSITFSPSGSLLAVHGLDHTFIWRVDDGVLLNKVSNPHQDRADTLAFGPQEKFIVIATNLRRVYKMNLESEDQQLSWIAFDESLLEETSLPDGAFINSPSSMAFNPDCTQLAVAYKGFPLSIWSLDPPQMIARCSVRRQAQGHTNSTAWTGVSRVVWHPFNGQVLGIYRDGQIFKWGPMDDTHEEVRQELDATPSEITVAQSGAVFATSDVRGTIKIYDYAHMAPMYKLTSDDIIKAVAFSPDSRRFYDLRGSYCNVWEPNCLVRLVEGGAGAGSGSGKDDESITSSELKEQRADSWSIAAATDRDRDDSRSTVTSLAASEAHADSRPAITAVAPARENQRLVLYAKDDGTVELLDSGRQRSHVLAQSAYGIGVGPAALAPRGNFVAYSLLNGRVTVKSTKISLKSGKLIAKEMLVEKGDVGRGIVRQVLFHGEAERLLICGSKKIEIVCFTKDDVKTVSERELDDAEPEPSQVARWNHHPADPNLLLAFTASSIEVYSWDDITRAKYTVPIDLSHGKGLISLLPEASSLTVEEIVPSSHDKIHMAMVSFEENNNKVFGFVLLDSSPLHGEDAASATILPLDVPEVVGKRIEQPVGFLEDGRLVFLDEALWVCTTRLAPPGSTASDTAAPSVKRHFFVPRDWLNSAGMALCRVQPDGTFLCPSKGELAVVREMGPRKLTNEIAQPNVLVEIDHGPPMRLRQEAQQSTSARELDQMTESWSIIFDASGPDGLQTIEFDECLARRIANGGTTACIEVESDGTKVEVLEGECTENSGELLTSRRPRAIPCAHCATQPQKEEETVFVGMHHLKFMNNGNEQGARQYSIDKSSSLGWSHPEEVRLRTFDEPATAVVPSLLGPASPASPASEPLTGVRRSLDRGSVTGWPYPLGHPRSLMFPLDQREELVPKCGLEDHCFNSHGNSDNGFVILDKRVAEYPQDSVYGGVPQTACRCDLALGGSRSGRSKESRSAGRTVTSDVEPPFPMYWAAGSKTSLSVDTEELVREVLVWMVHHNMGADRMETYANFASYDMTLDDIDPSEIQQMLQQIQWEQSMNEQIFAGPEYHTTNFDPSLSPLSGYASPSSMTTGSTNQSPVVPLLDYDMSFPVASSTDDPEGLFPELMNNSINMSPDWMGATPEGYGGPFVSADEVQAKVSSTYPLDSQLYPTAAPQTTLHSSSPTFEPYPTTQPPPSTAQTPQPTPPSSSQKTTTTDLTCSHCGATFTDKTKLKVHTNKHTKPFRCTAEGCDYATAEKKSLQRHLLAKSKWDEEHRAAAESGGVRQVKHRCPREGCTYSTIREDNLKRHINTCAQ</sequence>
<feature type="compositionally biased region" description="Pro residues" evidence="3">
    <location>
        <begin position="2175"/>
        <end position="2191"/>
    </location>
</feature>
<feature type="region of interest" description="Disordered" evidence="3">
    <location>
        <begin position="1264"/>
        <end position="1312"/>
    </location>
</feature>
<evidence type="ECO:0000256" key="1">
    <source>
        <dbReference type="ARBA" id="ARBA00022737"/>
    </source>
</evidence>
<dbReference type="Gene3D" id="3.40.50.1820">
    <property type="entry name" value="alpha/beta hydrolase"/>
    <property type="match status" value="1"/>
</dbReference>
<accession>A0ABR1NS30</accession>
<dbReference type="SUPFAM" id="SSF53474">
    <property type="entry name" value="alpha/beta-Hydrolases"/>
    <property type="match status" value="1"/>
</dbReference>
<feature type="compositionally biased region" description="Basic and acidic residues" evidence="3">
    <location>
        <begin position="1270"/>
        <end position="1286"/>
    </location>
</feature>
<dbReference type="InterPro" id="IPR036236">
    <property type="entry name" value="Znf_C2H2_sf"/>
</dbReference>
<dbReference type="Proteomes" id="UP001430848">
    <property type="component" value="Unassembled WGS sequence"/>
</dbReference>
<dbReference type="InterPro" id="IPR001680">
    <property type="entry name" value="WD40_rpt"/>
</dbReference>
<reference evidence="5 6" key="1">
    <citation type="submission" date="2024-02" db="EMBL/GenBank/DDBJ databases">
        <title>De novo assembly and annotation of 12 fungi associated with fruit tree decline syndrome in Ontario, Canada.</title>
        <authorList>
            <person name="Sulman M."/>
            <person name="Ellouze W."/>
            <person name="Ilyukhin E."/>
        </authorList>
    </citation>
    <scope>NUCLEOTIDE SEQUENCE [LARGE SCALE GENOMIC DNA]</scope>
    <source>
        <strain evidence="5 6">M169</strain>
    </source>
</reference>
<name>A0ABR1NS30_DIAER</name>
<evidence type="ECO:0000259" key="4">
    <source>
        <dbReference type="PROSITE" id="PS50157"/>
    </source>
</evidence>
<feature type="compositionally biased region" description="Low complexity" evidence="3">
    <location>
        <begin position="1846"/>
        <end position="1860"/>
    </location>
</feature>
<dbReference type="EMBL" id="JAKNSF020000128">
    <property type="protein sequence ID" value="KAK7713116.1"/>
    <property type="molecule type" value="Genomic_DNA"/>
</dbReference>
<dbReference type="InterPro" id="IPR056884">
    <property type="entry name" value="NPHP3-like_N"/>
</dbReference>
<dbReference type="Gene3D" id="2.130.10.10">
    <property type="entry name" value="YVTN repeat-like/Quinoprotein amine dehydrogenase"/>
    <property type="match status" value="2"/>
</dbReference>
<dbReference type="Gene3D" id="3.40.50.300">
    <property type="entry name" value="P-loop containing nucleotide triphosphate hydrolases"/>
    <property type="match status" value="1"/>
</dbReference>
<dbReference type="SUPFAM" id="SSF82171">
    <property type="entry name" value="DPP6 N-terminal domain-like"/>
    <property type="match status" value="1"/>
</dbReference>
<dbReference type="SUPFAM" id="SSF57667">
    <property type="entry name" value="beta-beta-alpha zinc fingers"/>
    <property type="match status" value="1"/>
</dbReference>
<comment type="caution">
    <text evidence="5">The sequence shown here is derived from an EMBL/GenBank/DDBJ whole genome shotgun (WGS) entry which is preliminary data.</text>
</comment>
<proteinExistence type="predicted"/>
<organism evidence="5 6">
    <name type="scientific">Diaporthe eres</name>
    <name type="common">Phomopsis oblonga</name>
    <dbReference type="NCBI Taxonomy" id="83184"/>
    <lineage>
        <taxon>Eukaryota</taxon>
        <taxon>Fungi</taxon>
        <taxon>Dikarya</taxon>
        <taxon>Ascomycota</taxon>
        <taxon>Pezizomycotina</taxon>
        <taxon>Sordariomycetes</taxon>
        <taxon>Sordariomycetidae</taxon>
        <taxon>Diaporthales</taxon>
        <taxon>Diaporthaceae</taxon>
        <taxon>Diaporthe</taxon>
        <taxon>Diaporthe eres species complex</taxon>
    </lineage>
</organism>
<feature type="region of interest" description="Disordered" evidence="3">
    <location>
        <begin position="1946"/>
        <end position="1966"/>
    </location>
</feature>
<dbReference type="InterPro" id="IPR015943">
    <property type="entry name" value="WD40/YVTN_repeat-like_dom_sf"/>
</dbReference>
<dbReference type="PANTHER" id="PTHR10039">
    <property type="entry name" value="AMELOGENIN"/>
    <property type="match status" value="1"/>
</dbReference>
<dbReference type="SMART" id="SM00320">
    <property type="entry name" value="WD40"/>
    <property type="match status" value="5"/>
</dbReference>